<dbReference type="InterPro" id="IPR044841">
    <property type="entry name" value="LUX/BOA-like"/>
</dbReference>
<keyword evidence="6" id="KW-0812">Transmembrane</keyword>
<evidence type="ECO:0000256" key="4">
    <source>
        <dbReference type="ARBA" id="ARBA00023242"/>
    </source>
</evidence>
<keyword evidence="4" id="KW-0539">Nucleus</keyword>
<dbReference type="PANTHER" id="PTHR31442">
    <property type="entry name" value="HOMEODOMAIN-LIKE SUPERFAMILY PROTEIN-RELATED"/>
    <property type="match status" value="1"/>
</dbReference>
<dbReference type="InterPro" id="IPR006447">
    <property type="entry name" value="Myb_dom_plants"/>
</dbReference>
<dbReference type="FunFam" id="1.10.10.60:FF:000007">
    <property type="entry name" value="Two-component response regulator"/>
    <property type="match status" value="1"/>
</dbReference>
<keyword evidence="3" id="KW-0804">Transcription</keyword>
<dbReference type="InterPro" id="IPR036397">
    <property type="entry name" value="RNaseH_sf"/>
</dbReference>
<evidence type="ECO:0000256" key="2">
    <source>
        <dbReference type="ARBA" id="ARBA00023015"/>
    </source>
</evidence>
<dbReference type="PANTHER" id="PTHR31442:SF40">
    <property type="entry name" value="HOMEODOMAIN-LIKE SUPERFAMILY PROTEIN"/>
    <property type="match status" value="1"/>
</dbReference>
<feature type="domain" description="RNase H type-1" evidence="8">
    <location>
        <begin position="618"/>
        <end position="712"/>
    </location>
</feature>
<feature type="chain" id="PRO_5021311160" evidence="7">
    <location>
        <begin position="26"/>
        <end position="738"/>
    </location>
</feature>
<gene>
    <name evidence="9" type="ORF">Prudu_017683</name>
</gene>
<dbReference type="InterPro" id="IPR044730">
    <property type="entry name" value="RNase_H-like_dom_plant"/>
</dbReference>
<evidence type="ECO:0000256" key="5">
    <source>
        <dbReference type="SAM" id="MobiDB-lite"/>
    </source>
</evidence>
<feature type="region of interest" description="Disordered" evidence="5">
    <location>
        <begin position="282"/>
        <end position="301"/>
    </location>
</feature>
<proteinExistence type="predicted"/>
<dbReference type="EMBL" id="AP019302">
    <property type="protein sequence ID" value="BBH06121.1"/>
    <property type="molecule type" value="Genomic_DNA"/>
</dbReference>
<feature type="region of interest" description="Disordered" evidence="5">
    <location>
        <begin position="248"/>
        <end position="276"/>
    </location>
</feature>
<evidence type="ECO:0000256" key="1">
    <source>
        <dbReference type="ARBA" id="ARBA00004123"/>
    </source>
</evidence>
<dbReference type="SUPFAM" id="SSF46689">
    <property type="entry name" value="Homeodomain-like"/>
    <property type="match status" value="1"/>
</dbReference>
<name>A0A4Y1RP37_PRUDU</name>
<keyword evidence="2" id="KW-0805">Transcription regulation</keyword>
<reference evidence="9" key="1">
    <citation type="journal article" date="2019" name="Science">
        <title>Mutation of a bHLH transcription factor allowed almond domestication.</title>
        <authorList>
            <person name="Sanchez-Perez R."/>
            <person name="Pavan S."/>
            <person name="Mazzeo R."/>
            <person name="Moldovan C."/>
            <person name="Aiese Cigliano R."/>
            <person name="Del Cueto J."/>
            <person name="Ricciardi F."/>
            <person name="Lotti C."/>
            <person name="Ricciardi L."/>
            <person name="Dicenta F."/>
            <person name="Lopez-Marques R.L."/>
            <person name="Lindberg Moller B."/>
        </authorList>
    </citation>
    <scope>NUCLEOTIDE SEQUENCE</scope>
</reference>
<dbReference type="InterPro" id="IPR009057">
    <property type="entry name" value="Homeodomain-like_sf"/>
</dbReference>
<sequence>MASKSVLIVALLFSVLILCLQGTYADRIQGWEGGYARFYGGGDAFASGAIGGGIGNGNWDSQGYGFSSGSCYELKCDSGPIWCLTGDEEKQEKRAKRGRKRSREGDDEERTAAPRKKRCEWKKSLGEKFMLAITHIGLDNATPKRILEFMNEPDLTIKNVASHLQKYRIFLKKLKVGVAGDEDMRERLRRSSFALGHLELFFNNNERDQHHSQLLKQQQMGTSIGSTFQPSAGIGSTLSLTAAASNRHGPIQFSNDQQSSTSNSSRSIPQLIGSGQSSLLNNNPANFLRQQPTLGNRNGNQLFCQENRPAAFGMQQPSNNFENGGMSFDPMNNVGLTNNNIGTNNLMQVYPLQSQPGTNNPFSYNLATSVNQSGSNFTPMSSSFHNLGSHFNDVNQFEVDWQSSCSAGFETGASSAYQFPPNLPDNKGDLDQQQNVPVLPPPEWNFNDQCGLPNINVGGGNVENSNRGFMNNTNTVVAPPTLINNNNISHEQESVSDSDFSMLRRCLFTDEQGNYQSPSQQQDGGHDQLPYQVEVQDPAANQVPNLSADQVPNPGPYNVEDNAPNETISEPGMPTLFELEGDNTRFSYLSGKSTIRFYSNHVLTSLRNIHGMVIYVRMLIYCMVLYGMVILVAELWALYHGLKLAQRLQVTKLIVETDSTIVLHLLNAKLEPNHPLLTLLNMCRVCWKSSWDCSIFHVFREVNFAADSLAKMGYSLLCFASWWYYRCSPRRQGWPFKV</sequence>
<organism evidence="9">
    <name type="scientific">Prunus dulcis</name>
    <name type="common">Almond</name>
    <name type="synonym">Amygdalus dulcis</name>
    <dbReference type="NCBI Taxonomy" id="3755"/>
    <lineage>
        <taxon>Eukaryota</taxon>
        <taxon>Viridiplantae</taxon>
        <taxon>Streptophyta</taxon>
        <taxon>Embryophyta</taxon>
        <taxon>Tracheophyta</taxon>
        <taxon>Spermatophyta</taxon>
        <taxon>Magnoliopsida</taxon>
        <taxon>eudicotyledons</taxon>
        <taxon>Gunneridae</taxon>
        <taxon>Pentapetalae</taxon>
        <taxon>rosids</taxon>
        <taxon>fabids</taxon>
        <taxon>Rosales</taxon>
        <taxon>Rosaceae</taxon>
        <taxon>Amygdaloideae</taxon>
        <taxon>Amygdaleae</taxon>
        <taxon>Prunus</taxon>
    </lineage>
</organism>
<keyword evidence="7" id="KW-0732">Signal</keyword>
<dbReference type="GO" id="GO:0005634">
    <property type="term" value="C:nucleus"/>
    <property type="evidence" value="ECO:0007669"/>
    <property type="project" value="UniProtKB-SubCell"/>
</dbReference>
<dbReference type="InterPro" id="IPR002156">
    <property type="entry name" value="RNaseH_domain"/>
</dbReference>
<evidence type="ECO:0000256" key="7">
    <source>
        <dbReference type="SAM" id="SignalP"/>
    </source>
</evidence>
<dbReference type="NCBIfam" id="TIGR01557">
    <property type="entry name" value="myb_SHAQKYF"/>
    <property type="match status" value="1"/>
</dbReference>
<dbReference type="GO" id="GO:0003700">
    <property type="term" value="F:DNA-binding transcription factor activity"/>
    <property type="evidence" value="ECO:0007669"/>
    <property type="project" value="InterPro"/>
</dbReference>
<protein>
    <submittedName>
        <fullName evidence="9">Response regulator 2</fullName>
    </submittedName>
</protein>
<evidence type="ECO:0000259" key="8">
    <source>
        <dbReference type="Pfam" id="PF13456"/>
    </source>
</evidence>
<feature type="signal peptide" evidence="7">
    <location>
        <begin position="1"/>
        <end position="25"/>
    </location>
</feature>
<dbReference type="AlphaFoldDB" id="A0A4Y1RP37"/>
<dbReference type="InterPro" id="IPR012337">
    <property type="entry name" value="RNaseH-like_sf"/>
</dbReference>
<dbReference type="CDD" id="cd06222">
    <property type="entry name" value="RNase_H_like"/>
    <property type="match status" value="1"/>
</dbReference>
<keyword evidence="6" id="KW-0472">Membrane</keyword>
<dbReference type="Gene3D" id="3.30.420.10">
    <property type="entry name" value="Ribonuclease H-like superfamily/Ribonuclease H"/>
    <property type="match status" value="1"/>
</dbReference>
<evidence type="ECO:0000256" key="6">
    <source>
        <dbReference type="SAM" id="Phobius"/>
    </source>
</evidence>
<feature type="compositionally biased region" description="Basic residues" evidence="5">
    <location>
        <begin position="93"/>
        <end position="102"/>
    </location>
</feature>
<feature type="transmembrane region" description="Helical" evidence="6">
    <location>
        <begin position="618"/>
        <end position="639"/>
    </location>
</feature>
<keyword evidence="6" id="KW-1133">Transmembrane helix</keyword>
<comment type="subcellular location">
    <subcellularLocation>
        <location evidence="1">Nucleus</location>
    </subcellularLocation>
</comment>
<dbReference type="GO" id="GO:0004523">
    <property type="term" value="F:RNA-DNA hybrid ribonuclease activity"/>
    <property type="evidence" value="ECO:0007669"/>
    <property type="project" value="InterPro"/>
</dbReference>
<evidence type="ECO:0000256" key="3">
    <source>
        <dbReference type="ARBA" id="ARBA00023163"/>
    </source>
</evidence>
<accession>A0A4Y1RP37</accession>
<dbReference type="Pfam" id="PF13456">
    <property type="entry name" value="RVT_3"/>
    <property type="match status" value="1"/>
</dbReference>
<dbReference type="GO" id="GO:0003677">
    <property type="term" value="F:DNA binding"/>
    <property type="evidence" value="ECO:0007669"/>
    <property type="project" value="InterPro"/>
</dbReference>
<dbReference type="SUPFAM" id="SSF53098">
    <property type="entry name" value="Ribonuclease H-like"/>
    <property type="match status" value="1"/>
</dbReference>
<dbReference type="Gene3D" id="1.10.10.60">
    <property type="entry name" value="Homeodomain-like"/>
    <property type="match status" value="1"/>
</dbReference>
<evidence type="ECO:0000313" key="9">
    <source>
        <dbReference type="EMBL" id="BBH06121.1"/>
    </source>
</evidence>
<feature type="compositionally biased region" description="Low complexity" evidence="5">
    <location>
        <begin position="254"/>
        <end position="267"/>
    </location>
</feature>
<feature type="region of interest" description="Disordered" evidence="5">
    <location>
        <begin position="93"/>
        <end position="116"/>
    </location>
</feature>